<reference evidence="1 2" key="1">
    <citation type="submission" date="2019-06" db="EMBL/GenBank/DDBJ databases">
        <title>Draft genome sequence of Corynebacterium striatum NBRC 15291.</title>
        <authorList>
            <person name="Miura T."/>
            <person name="Furukawa M."/>
            <person name="Shimamura M."/>
            <person name="Ohyama Y."/>
            <person name="Yamazoe A."/>
            <person name="Kawasaki H."/>
        </authorList>
    </citation>
    <scope>NUCLEOTIDE SEQUENCE [LARGE SCALE GENOMIC DNA]</scope>
    <source>
        <strain evidence="1 2">NBRC 15291</strain>
    </source>
</reference>
<dbReference type="AlphaFoldDB" id="A0AAQ1Z8I4"/>
<dbReference type="Proteomes" id="UP000315234">
    <property type="component" value="Unassembled WGS sequence"/>
</dbReference>
<dbReference type="EMBL" id="BJLD01000001">
    <property type="protein sequence ID" value="GEA41949.1"/>
    <property type="molecule type" value="Genomic_DNA"/>
</dbReference>
<protein>
    <recommendedName>
        <fullName evidence="3">Porin</fullName>
    </recommendedName>
</protein>
<gene>
    <name evidence="1" type="ORF">Cst04h_01190</name>
</gene>
<evidence type="ECO:0000313" key="1">
    <source>
        <dbReference type="EMBL" id="GEA41949.1"/>
    </source>
</evidence>
<evidence type="ECO:0008006" key="3">
    <source>
        <dbReference type="Google" id="ProtNLM"/>
    </source>
</evidence>
<comment type="caution">
    <text evidence="1">The sequence shown here is derived from an EMBL/GenBank/DDBJ whole genome shotgun (WGS) entry which is preliminary data.</text>
</comment>
<evidence type="ECO:0000313" key="2">
    <source>
        <dbReference type="Proteomes" id="UP000315234"/>
    </source>
</evidence>
<dbReference type="RefSeq" id="WP_005529837.1">
    <property type="nucleotide sequence ID" value="NZ_BJLD01000001.1"/>
</dbReference>
<name>A0AAQ1Z8I4_CORST</name>
<accession>A0AAQ1Z8I4</accession>
<sequence>MDLSLVQTHLDNFVDTWKGWNSVFTGLNGFLNLFLGGDAAPIKGLSSTWEAFKGLHSSK</sequence>
<proteinExistence type="predicted"/>
<organism evidence="1 2">
    <name type="scientific">Corynebacterium striatum</name>
    <dbReference type="NCBI Taxonomy" id="43770"/>
    <lineage>
        <taxon>Bacteria</taxon>
        <taxon>Bacillati</taxon>
        <taxon>Actinomycetota</taxon>
        <taxon>Actinomycetes</taxon>
        <taxon>Mycobacteriales</taxon>
        <taxon>Corynebacteriaceae</taxon>
        <taxon>Corynebacterium</taxon>
    </lineage>
</organism>